<dbReference type="EMBL" id="SMKX01000224">
    <property type="protein sequence ID" value="TDD44810.1"/>
    <property type="molecule type" value="Genomic_DNA"/>
</dbReference>
<dbReference type="Proteomes" id="UP000295124">
    <property type="component" value="Unassembled WGS sequence"/>
</dbReference>
<reference evidence="1 2" key="1">
    <citation type="submission" date="2019-03" db="EMBL/GenBank/DDBJ databases">
        <title>Draft genome sequences of novel Actinobacteria.</title>
        <authorList>
            <person name="Sahin N."/>
            <person name="Ay H."/>
            <person name="Saygin H."/>
        </authorList>
    </citation>
    <scope>NUCLEOTIDE SEQUENCE [LARGE SCALE GENOMIC DNA]</scope>
    <source>
        <strain evidence="1 2">JCM 13523</strain>
    </source>
</reference>
<proteinExistence type="predicted"/>
<sequence>MSQTEVRARVEGFISDFHRSWERAGKPPSPSSLDQAVEAWVGELAVLVGVHFTTGARTGEENVLSSHAAHDPALESITEVKVEADRATVGSVLDGSMPTYYEYRLVCADGLWRICQLRCFLDPPGVPLVGPAEAEAMLNAASLDAGLPSALELDVAGLFAEGRPVAPFGETVPLEVVGLGEVTYGSGVLAVRDFGYGAFGLAPLARRLGAGTYCVEVSRAAGTNIALRLLVSEAPAVSWHPAEVAGESNIIGVDAGNVAILDLATLVSCEAQQVEGLFQEHSQRLLDVPGVVFSLTGDVNDAVMVTSGYGDGAYPCYWGVAEDGTIASLVVDFLVLPDDSEDVSGSD</sequence>
<dbReference type="AlphaFoldDB" id="A0A4R4YKA0"/>
<keyword evidence="2" id="KW-1185">Reference proteome</keyword>
<dbReference type="OrthoDB" id="9789980at2"/>
<organism evidence="1 2">
    <name type="scientific">Kribbella antibiotica</name>
    <dbReference type="NCBI Taxonomy" id="190195"/>
    <lineage>
        <taxon>Bacteria</taxon>
        <taxon>Bacillati</taxon>
        <taxon>Actinomycetota</taxon>
        <taxon>Actinomycetes</taxon>
        <taxon>Propionibacteriales</taxon>
        <taxon>Kribbellaceae</taxon>
        <taxon>Kribbella</taxon>
    </lineage>
</organism>
<dbReference type="InterPro" id="IPR025335">
    <property type="entry name" value="DUF4241"/>
</dbReference>
<dbReference type="Pfam" id="PF14025">
    <property type="entry name" value="DUF4241"/>
    <property type="match status" value="1"/>
</dbReference>
<evidence type="ECO:0000313" key="1">
    <source>
        <dbReference type="EMBL" id="TDD44810.1"/>
    </source>
</evidence>
<evidence type="ECO:0000313" key="2">
    <source>
        <dbReference type="Proteomes" id="UP000295124"/>
    </source>
</evidence>
<accession>A0A4R4YKA0</accession>
<name>A0A4R4YKA0_9ACTN</name>
<gene>
    <name evidence="1" type="ORF">E1263_40005</name>
</gene>
<dbReference type="RefSeq" id="WP_132177277.1">
    <property type="nucleotide sequence ID" value="NZ_SMKX01000224.1"/>
</dbReference>
<comment type="caution">
    <text evidence="1">The sequence shown here is derived from an EMBL/GenBank/DDBJ whole genome shotgun (WGS) entry which is preliminary data.</text>
</comment>
<protein>
    <submittedName>
        <fullName evidence="1">DUF4241 domain-containing protein</fullName>
    </submittedName>
</protein>